<dbReference type="EMBL" id="BGZK01000202">
    <property type="protein sequence ID" value="GBP28104.1"/>
    <property type="molecule type" value="Genomic_DNA"/>
</dbReference>
<evidence type="ECO:0000313" key="2">
    <source>
        <dbReference type="EMBL" id="GBP28104.1"/>
    </source>
</evidence>
<feature type="region of interest" description="Disordered" evidence="1">
    <location>
        <begin position="51"/>
        <end position="90"/>
    </location>
</feature>
<name>A0A4C1UQI7_EUMVA</name>
<evidence type="ECO:0000313" key="3">
    <source>
        <dbReference type="Proteomes" id="UP000299102"/>
    </source>
</evidence>
<organism evidence="2 3">
    <name type="scientific">Eumeta variegata</name>
    <name type="common">Bagworm moth</name>
    <name type="synonym">Eumeta japonica</name>
    <dbReference type="NCBI Taxonomy" id="151549"/>
    <lineage>
        <taxon>Eukaryota</taxon>
        <taxon>Metazoa</taxon>
        <taxon>Ecdysozoa</taxon>
        <taxon>Arthropoda</taxon>
        <taxon>Hexapoda</taxon>
        <taxon>Insecta</taxon>
        <taxon>Pterygota</taxon>
        <taxon>Neoptera</taxon>
        <taxon>Endopterygota</taxon>
        <taxon>Lepidoptera</taxon>
        <taxon>Glossata</taxon>
        <taxon>Ditrysia</taxon>
        <taxon>Tineoidea</taxon>
        <taxon>Psychidae</taxon>
        <taxon>Oiketicinae</taxon>
        <taxon>Eumeta</taxon>
    </lineage>
</organism>
<keyword evidence="3" id="KW-1185">Reference proteome</keyword>
<gene>
    <name evidence="2" type="ORF">EVAR_21226_1</name>
</gene>
<comment type="caution">
    <text evidence="2">The sequence shown here is derived from an EMBL/GenBank/DDBJ whole genome shotgun (WGS) entry which is preliminary data.</text>
</comment>
<proteinExistence type="predicted"/>
<sequence>METPPYAFILQTCKYNKTMHFKNKSHLITGHLLYFAQRDCNLERDRDRYQERYPDQSWDQDDRSKQKMKEHIQYPRRRDREREASSSIKKTRIEIESRSGSEFRVQGGTEVETDMGTDLESNKDRDRGAFFKIDKPEAGVGSMVILSGYNYQSLVEALSERESINQIRKMYSIETTANDVYPHVLFGSAHLFTPRALHTVCARVRTKSNK</sequence>
<feature type="compositionally biased region" description="Basic and acidic residues" evidence="1">
    <location>
        <begin position="51"/>
        <end position="84"/>
    </location>
</feature>
<dbReference type="AlphaFoldDB" id="A0A4C1UQI7"/>
<protein>
    <submittedName>
        <fullName evidence="2">Uncharacterized protein</fullName>
    </submittedName>
</protein>
<evidence type="ECO:0000256" key="1">
    <source>
        <dbReference type="SAM" id="MobiDB-lite"/>
    </source>
</evidence>
<reference evidence="2 3" key="1">
    <citation type="journal article" date="2019" name="Commun. Biol.">
        <title>The bagworm genome reveals a unique fibroin gene that provides high tensile strength.</title>
        <authorList>
            <person name="Kono N."/>
            <person name="Nakamura H."/>
            <person name="Ohtoshi R."/>
            <person name="Tomita M."/>
            <person name="Numata K."/>
            <person name="Arakawa K."/>
        </authorList>
    </citation>
    <scope>NUCLEOTIDE SEQUENCE [LARGE SCALE GENOMIC DNA]</scope>
</reference>
<dbReference type="Proteomes" id="UP000299102">
    <property type="component" value="Unassembled WGS sequence"/>
</dbReference>
<accession>A0A4C1UQI7</accession>